<proteinExistence type="predicted"/>
<reference evidence="1 2" key="1">
    <citation type="journal article" date="2022" name="bioRxiv">
        <title>Genomics of Preaxostyla Flagellates Illuminates Evolutionary Transitions and the Path Towards Mitochondrial Loss.</title>
        <authorList>
            <person name="Novak L.V.F."/>
            <person name="Treitli S.C."/>
            <person name="Pyrih J."/>
            <person name="Halakuc P."/>
            <person name="Pipaliya S.V."/>
            <person name="Vacek V."/>
            <person name="Brzon O."/>
            <person name="Soukal P."/>
            <person name="Eme L."/>
            <person name="Dacks J.B."/>
            <person name="Karnkowska A."/>
            <person name="Elias M."/>
            <person name="Hampl V."/>
        </authorList>
    </citation>
    <scope>NUCLEOTIDE SEQUENCE [LARGE SCALE GENOMIC DNA]</scope>
    <source>
        <strain evidence="1">NAU3</strain>
        <tissue evidence="1">Gut</tissue>
    </source>
</reference>
<accession>A0ABQ9XCY1</accession>
<dbReference type="Proteomes" id="UP001281761">
    <property type="component" value="Unassembled WGS sequence"/>
</dbReference>
<name>A0ABQ9XCY1_9EUKA</name>
<evidence type="ECO:0000313" key="2">
    <source>
        <dbReference type="Proteomes" id="UP001281761"/>
    </source>
</evidence>
<keyword evidence="2" id="KW-1185">Reference proteome</keyword>
<protein>
    <recommendedName>
        <fullName evidence="3">IPT/TIG domain-containing protein</fullName>
    </recommendedName>
</protein>
<evidence type="ECO:0008006" key="3">
    <source>
        <dbReference type="Google" id="ProtNLM"/>
    </source>
</evidence>
<organism evidence="1 2">
    <name type="scientific">Blattamonas nauphoetae</name>
    <dbReference type="NCBI Taxonomy" id="2049346"/>
    <lineage>
        <taxon>Eukaryota</taxon>
        <taxon>Metamonada</taxon>
        <taxon>Preaxostyla</taxon>
        <taxon>Oxymonadida</taxon>
        <taxon>Blattamonas</taxon>
    </lineage>
</organism>
<evidence type="ECO:0000313" key="1">
    <source>
        <dbReference type="EMBL" id="KAK2950361.1"/>
    </source>
</evidence>
<dbReference type="EMBL" id="JARBJD010000137">
    <property type="protein sequence ID" value="KAK2950361.1"/>
    <property type="molecule type" value="Genomic_DNA"/>
</dbReference>
<sequence length="675" mass="73089">MPSEDFTLTLETTELPIETVPLVVSSSELSTGFILVEVYNKTNTLKYGTEYSVVGLTSSSVVAVVTAPSFSTPPEPIRITSAGCSLGEQQKSTIVLLKGVKLGGGLTFAVGVRKIEGSTLIGDEMEVNLLLKTLTKTVYLDAYKWTRFGCGLRFIEVLVDNTHGTAEFAVGEEQTSKQLKHGEEYTLKGSWTETKGFLVEDGITVVVPLTPKVTQLKFSFSNTLHTGCLVTLTGTDLIVGESLNVTLNDSLSFITTVPSETEARSTELQIGWPTTLQHDTKYTVTSIEAKNSDGGKTLFDSAVSDTTGSHVRPFVIYIDSGPSSDSSLFCGDFDRPCTSIEDGWKIVEGIEISSMSISILRNTTQKEQVKILSHHEVVIESGPSTSPELFVSPSSLSELKGDGMVDVSGGRLWLHEVDVVLSDSPSLVFIRMVGGHLTIKTCSLVGTKRGPTINIDSGTDLCEWDTGILKLEGATTNITSTQLSHLSQGEVRRTMNEMIVNESQKKRKSHMTTKMIKWLTKSKTSDERSGADIFSSIHFTIPTVPFRVKNAWRSANQETTTIVRIEGSSFITDKNYTLTLSGKPSTDPDSLDVHNTLVSVVAFSPTEAESIPLPVSTTSEFSLLFGYKYTITAITDGSEAGIVVGTPYFTTRVAPSLPTLKSLSCKLKTGNPKKA</sequence>
<gene>
    <name evidence="1" type="ORF">BLNAU_14696</name>
</gene>
<comment type="caution">
    <text evidence="1">The sequence shown here is derived from an EMBL/GenBank/DDBJ whole genome shotgun (WGS) entry which is preliminary data.</text>
</comment>